<evidence type="ECO:0000259" key="6">
    <source>
        <dbReference type="Pfam" id="PF00149"/>
    </source>
</evidence>
<sequence>MNKTVYSIGALFIFSLLTINKYLFFNIPKCHWKNASGYKLLLVGDPQIEGDAKISREPYTGPIDLWFNSKYLGFIYGTAVERLNPTYSVILGDLFSSQWINDLEFEKRVERFQKMFPEQNDKFTTIYLPGNHDIGYGSDMTKHRVDRFKKSFGEVNYWFSLYDEYDIEHHRVVILNSMNLDSSSDKDLRRETWEFLKSVIDEQEKNPIPLILLTHVPLHKEVQWCVDKPMTDTDGSGHIVEQNMLSSEVSAYILIQLKPSIIVTGHDHHGCASIHLVKVAPQTMDNASINPEMHVV</sequence>
<dbReference type="SUPFAM" id="SSF56300">
    <property type="entry name" value="Metallo-dependent phosphatases"/>
    <property type="match status" value="1"/>
</dbReference>
<dbReference type="InterPro" id="IPR029052">
    <property type="entry name" value="Metallo-depent_PP-like"/>
</dbReference>
<dbReference type="InterPro" id="IPR033308">
    <property type="entry name" value="PGAP5/Cdc1/Ted1"/>
</dbReference>
<name>A0ABR2VL10_9FUNG</name>
<feature type="transmembrane region" description="Helical" evidence="5">
    <location>
        <begin position="6"/>
        <end position="24"/>
    </location>
</feature>
<dbReference type="PANTHER" id="PTHR13315:SF1">
    <property type="entry name" value="PROTEIN TED1"/>
    <property type="match status" value="1"/>
</dbReference>
<evidence type="ECO:0000313" key="8">
    <source>
        <dbReference type="Proteomes" id="UP001479436"/>
    </source>
</evidence>
<evidence type="ECO:0000256" key="5">
    <source>
        <dbReference type="SAM" id="Phobius"/>
    </source>
</evidence>
<protein>
    <recommendedName>
        <fullName evidence="6">Calcineurin-like phosphoesterase domain-containing protein</fullName>
    </recommendedName>
</protein>
<keyword evidence="3 5" id="KW-1133">Transmembrane helix</keyword>
<reference evidence="7 8" key="1">
    <citation type="submission" date="2023-04" db="EMBL/GenBank/DDBJ databases">
        <title>Genome of Basidiobolus ranarum AG-B5.</title>
        <authorList>
            <person name="Stajich J.E."/>
            <person name="Carter-House D."/>
            <person name="Gryganskyi A."/>
        </authorList>
    </citation>
    <scope>NUCLEOTIDE SEQUENCE [LARGE SCALE GENOMIC DNA]</scope>
    <source>
        <strain evidence="7 8">AG-B5</strain>
    </source>
</reference>
<keyword evidence="8" id="KW-1185">Reference proteome</keyword>
<dbReference type="EMBL" id="JASJQH010010213">
    <property type="protein sequence ID" value="KAK9674620.1"/>
    <property type="molecule type" value="Genomic_DNA"/>
</dbReference>
<accession>A0ABR2VL10</accession>
<dbReference type="Gene3D" id="3.60.21.10">
    <property type="match status" value="1"/>
</dbReference>
<evidence type="ECO:0000256" key="3">
    <source>
        <dbReference type="ARBA" id="ARBA00022989"/>
    </source>
</evidence>
<evidence type="ECO:0000313" key="7">
    <source>
        <dbReference type="EMBL" id="KAK9674620.1"/>
    </source>
</evidence>
<dbReference type="Pfam" id="PF00149">
    <property type="entry name" value="Metallophos"/>
    <property type="match status" value="1"/>
</dbReference>
<comment type="caution">
    <text evidence="7">The sequence shown here is derived from an EMBL/GenBank/DDBJ whole genome shotgun (WGS) entry which is preliminary data.</text>
</comment>
<keyword evidence="4 5" id="KW-0472">Membrane</keyword>
<evidence type="ECO:0000256" key="4">
    <source>
        <dbReference type="ARBA" id="ARBA00023136"/>
    </source>
</evidence>
<feature type="non-terminal residue" evidence="7">
    <location>
        <position position="296"/>
    </location>
</feature>
<feature type="domain" description="Calcineurin-like phosphoesterase" evidence="6">
    <location>
        <begin position="75"/>
        <end position="269"/>
    </location>
</feature>
<comment type="subcellular location">
    <subcellularLocation>
        <location evidence="1">Membrane</location>
        <topology evidence="1">Multi-pass membrane protein</topology>
    </subcellularLocation>
</comment>
<evidence type="ECO:0000256" key="1">
    <source>
        <dbReference type="ARBA" id="ARBA00004141"/>
    </source>
</evidence>
<dbReference type="Proteomes" id="UP001479436">
    <property type="component" value="Unassembled WGS sequence"/>
</dbReference>
<organism evidence="7 8">
    <name type="scientific">Basidiobolus ranarum</name>
    <dbReference type="NCBI Taxonomy" id="34480"/>
    <lineage>
        <taxon>Eukaryota</taxon>
        <taxon>Fungi</taxon>
        <taxon>Fungi incertae sedis</taxon>
        <taxon>Zoopagomycota</taxon>
        <taxon>Entomophthoromycotina</taxon>
        <taxon>Basidiobolomycetes</taxon>
        <taxon>Basidiobolales</taxon>
        <taxon>Basidiobolaceae</taxon>
        <taxon>Basidiobolus</taxon>
    </lineage>
</organism>
<dbReference type="PANTHER" id="PTHR13315">
    <property type="entry name" value="METALLO PHOSPHOESTERASE RELATED"/>
    <property type="match status" value="1"/>
</dbReference>
<gene>
    <name evidence="7" type="ORF">K7432_017095</name>
</gene>
<evidence type="ECO:0000256" key="2">
    <source>
        <dbReference type="ARBA" id="ARBA00022692"/>
    </source>
</evidence>
<keyword evidence="2 5" id="KW-0812">Transmembrane</keyword>
<proteinExistence type="predicted"/>
<dbReference type="InterPro" id="IPR004843">
    <property type="entry name" value="Calcineurin-like_PHP"/>
</dbReference>